<evidence type="ECO:0000313" key="2">
    <source>
        <dbReference type="EMBL" id="GAB1311760.1"/>
    </source>
</evidence>
<protein>
    <submittedName>
        <fullName evidence="2">Uncharacterized protein</fullName>
    </submittedName>
</protein>
<dbReference type="GeneID" id="98172715"/>
<comment type="caution">
    <text evidence="2">The sequence shown here is derived from an EMBL/GenBank/DDBJ whole genome shotgun (WGS) entry which is preliminary data.</text>
</comment>
<sequence>MSLAEPILAPLDTEDLRVQGLLHLGRTAGSHRLHRRRLNRSSDEEYQDIPLNTSPESPTAFVTIPAVLISWETLIYLGLSAGKAAQLWQEWSNWPDSGPRREVDADDGGLQVPFLDFIIGHIENNPDARDESDAQWRACMDACGLATDIQDAIMDPHFTYLRLSNSCLHWVKDTIEMRYAGLQDIQRTSRAREMELRRMASRSDGYQRSEGRDQGGYTMGSASSSTVAGQGQNPRLNFQRQSSPGVGPDIWSSVRALASRNCPGYTTLYKAMDQARMNGLFDGSGALSNIRVLLSHPPSDFSGTRSLFYFTPDIRVAEYYASYAKRRVNCESVVIMRLRIPNAAIESLSEPDIRRLYWPSNDWKELVWRSRTRQALPTRLRTYRDALLIIGTISRKPDAQYHALSTWENITERYVLKVGANGDGNAAVQYVINGEEEGCEWLEENGARNIQAFPYRSAQLQSWLAENLVP</sequence>
<reference evidence="2 3" key="1">
    <citation type="submission" date="2024-09" db="EMBL/GenBank/DDBJ databases">
        <title>Itraconazole resistance in Madurella fahalii resulting from another homologue of gene encoding cytochrome P450 14-alpha sterol demethylase (CYP51).</title>
        <authorList>
            <person name="Yoshioka I."/>
            <person name="Fahal A.H."/>
            <person name="Kaneko S."/>
            <person name="Yaguchi T."/>
        </authorList>
    </citation>
    <scope>NUCLEOTIDE SEQUENCE [LARGE SCALE GENOMIC DNA]</scope>
    <source>
        <strain evidence="2 3">IFM 68171</strain>
    </source>
</reference>
<keyword evidence="3" id="KW-1185">Reference proteome</keyword>
<dbReference type="RefSeq" id="XP_070913493.1">
    <property type="nucleotide sequence ID" value="XM_071057392.1"/>
</dbReference>
<evidence type="ECO:0000256" key="1">
    <source>
        <dbReference type="SAM" id="MobiDB-lite"/>
    </source>
</evidence>
<organism evidence="2 3">
    <name type="scientific">Madurella fahalii</name>
    <dbReference type="NCBI Taxonomy" id="1157608"/>
    <lineage>
        <taxon>Eukaryota</taxon>
        <taxon>Fungi</taxon>
        <taxon>Dikarya</taxon>
        <taxon>Ascomycota</taxon>
        <taxon>Pezizomycotina</taxon>
        <taxon>Sordariomycetes</taxon>
        <taxon>Sordariomycetidae</taxon>
        <taxon>Sordariales</taxon>
        <taxon>Sordariales incertae sedis</taxon>
        <taxon>Madurella</taxon>
    </lineage>
</organism>
<gene>
    <name evidence="2" type="ORF">MFIFM68171_01970</name>
</gene>
<dbReference type="Proteomes" id="UP001628179">
    <property type="component" value="Unassembled WGS sequence"/>
</dbReference>
<name>A0ABQ0G2H6_9PEZI</name>
<feature type="compositionally biased region" description="Polar residues" evidence="1">
    <location>
        <begin position="220"/>
        <end position="244"/>
    </location>
</feature>
<evidence type="ECO:0000313" key="3">
    <source>
        <dbReference type="Proteomes" id="UP001628179"/>
    </source>
</evidence>
<dbReference type="EMBL" id="BAAFSV010000001">
    <property type="protein sequence ID" value="GAB1311760.1"/>
    <property type="molecule type" value="Genomic_DNA"/>
</dbReference>
<proteinExistence type="predicted"/>
<accession>A0ABQ0G2H6</accession>
<feature type="region of interest" description="Disordered" evidence="1">
    <location>
        <begin position="196"/>
        <end position="245"/>
    </location>
</feature>